<dbReference type="GO" id="GO:0009117">
    <property type="term" value="P:nucleotide metabolic process"/>
    <property type="evidence" value="ECO:0007669"/>
    <property type="project" value="TreeGrafter"/>
</dbReference>
<dbReference type="Pfam" id="PF01230">
    <property type="entry name" value="HIT"/>
    <property type="match status" value="1"/>
</dbReference>
<evidence type="ECO:0000259" key="4">
    <source>
        <dbReference type="PROSITE" id="PS51084"/>
    </source>
</evidence>
<protein>
    <submittedName>
        <fullName evidence="5">HIT family protein</fullName>
    </submittedName>
</protein>
<evidence type="ECO:0000256" key="1">
    <source>
        <dbReference type="PIRSR" id="PIRSR601310-1"/>
    </source>
</evidence>
<name>A0A2H0V8S2_9BACT</name>
<dbReference type="EMBL" id="PFAL01000018">
    <property type="protein sequence ID" value="PIR95482.1"/>
    <property type="molecule type" value="Genomic_DNA"/>
</dbReference>
<evidence type="ECO:0000256" key="2">
    <source>
        <dbReference type="PIRSR" id="PIRSR601310-3"/>
    </source>
</evidence>
<dbReference type="Gene3D" id="3.30.428.10">
    <property type="entry name" value="HIT-like"/>
    <property type="match status" value="1"/>
</dbReference>
<dbReference type="SUPFAM" id="SSF54197">
    <property type="entry name" value="HIT-like"/>
    <property type="match status" value="1"/>
</dbReference>
<accession>A0A2H0V8S2</accession>
<evidence type="ECO:0000256" key="3">
    <source>
        <dbReference type="PROSITE-ProRule" id="PRU00464"/>
    </source>
</evidence>
<dbReference type="AlphaFoldDB" id="A0A2H0V8S2"/>
<dbReference type="InterPro" id="IPR019808">
    <property type="entry name" value="Histidine_triad_CS"/>
</dbReference>
<dbReference type="InterPro" id="IPR011146">
    <property type="entry name" value="HIT-like"/>
</dbReference>
<evidence type="ECO:0000313" key="5">
    <source>
        <dbReference type="EMBL" id="PIR95482.1"/>
    </source>
</evidence>
<evidence type="ECO:0000313" key="6">
    <source>
        <dbReference type="Proteomes" id="UP000229972"/>
    </source>
</evidence>
<proteinExistence type="predicted"/>
<dbReference type="PANTHER" id="PTHR46648:SF1">
    <property type="entry name" value="ADENOSINE 5'-MONOPHOSPHORAMIDASE HNT1"/>
    <property type="match status" value="1"/>
</dbReference>
<dbReference type="PANTHER" id="PTHR46648">
    <property type="entry name" value="HIT FAMILY PROTEIN 1"/>
    <property type="match status" value="1"/>
</dbReference>
<dbReference type="PROSITE" id="PS51084">
    <property type="entry name" value="HIT_2"/>
    <property type="match status" value="1"/>
</dbReference>
<feature type="active site" description="Tele-AMP-histidine intermediate" evidence="1">
    <location>
        <position position="99"/>
    </location>
</feature>
<feature type="domain" description="HIT" evidence="4">
    <location>
        <begin position="5"/>
        <end position="112"/>
    </location>
</feature>
<feature type="short sequence motif" description="Histidine triad motif" evidence="2 3">
    <location>
        <begin position="97"/>
        <end position="101"/>
    </location>
</feature>
<dbReference type="InterPro" id="IPR001310">
    <property type="entry name" value="Histidine_triad_HIT"/>
</dbReference>
<reference evidence="6" key="1">
    <citation type="submission" date="2017-09" db="EMBL/GenBank/DDBJ databases">
        <title>Depth-based differentiation of microbial function through sediment-hosted aquifers and enrichment of novel symbionts in the deep terrestrial subsurface.</title>
        <authorList>
            <person name="Probst A.J."/>
            <person name="Ladd B."/>
            <person name="Jarett J.K."/>
            <person name="Geller-Mcgrath D.E."/>
            <person name="Sieber C.M.K."/>
            <person name="Emerson J.B."/>
            <person name="Anantharaman K."/>
            <person name="Thomas B.C."/>
            <person name="Malmstrom R."/>
            <person name="Stieglmeier M."/>
            <person name="Klingl A."/>
            <person name="Woyke T."/>
            <person name="Ryan C.M."/>
            <person name="Banfield J.F."/>
        </authorList>
    </citation>
    <scope>NUCLEOTIDE SEQUENCE [LARGE SCALE GENOMIC DNA]</scope>
</reference>
<dbReference type="PROSITE" id="PS00892">
    <property type="entry name" value="HIT_1"/>
    <property type="match status" value="1"/>
</dbReference>
<dbReference type="Proteomes" id="UP000229972">
    <property type="component" value="Unassembled WGS sequence"/>
</dbReference>
<dbReference type="PRINTS" id="PR00332">
    <property type="entry name" value="HISTRIAD"/>
</dbReference>
<sequence>MDNCIFCKIVAGELPSYKVYEDDKVLAFLDIKPVNPGHTLVVSKAHYQNLEEIPEDELIAITIVIKKLGKLLKDKLAIEGYNVCENNDSVADQEVPHLHFHVIPRHVGDGLRTWKHVDYQAGEAEDIIKKLQN</sequence>
<dbReference type="InterPro" id="IPR036265">
    <property type="entry name" value="HIT-like_sf"/>
</dbReference>
<comment type="caution">
    <text evidence="5">The sequence shown here is derived from an EMBL/GenBank/DDBJ whole genome shotgun (WGS) entry which is preliminary data.</text>
</comment>
<dbReference type="GO" id="GO:0003824">
    <property type="term" value="F:catalytic activity"/>
    <property type="evidence" value="ECO:0007669"/>
    <property type="project" value="InterPro"/>
</dbReference>
<organism evidence="5 6">
    <name type="scientific">Candidatus Falkowbacteria bacterium CG10_big_fil_rev_8_21_14_0_10_37_18</name>
    <dbReference type="NCBI Taxonomy" id="1974562"/>
    <lineage>
        <taxon>Bacteria</taxon>
        <taxon>Candidatus Falkowiibacteriota</taxon>
    </lineage>
</organism>
<gene>
    <name evidence="5" type="ORF">COT93_02090</name>
</gene>